<dbReference type="InterPro" id="IPR051204">
    <property type="entry name" value="ABC_transp_perm/SBD"/>
</dbReference>
<evidence type="ECO:0000256" key="1">
    <source>
        <dbReference type="ARBA" id="ARBA00004141"/>
    </source>
</evidence>
<evidence type="ECO:0000256" key="5">
    <source>
        <dbReference type="ARBA" id="ARBA00023136"/>
    </source>
</evidence>
<organism evidence="8 9">
    <name type="scientific">Deinococcus lacus</name>
    <dbReference type="NCBI Taxonomy" id="392561"/>
    <lineage>
        <taxon>Bacteria</taxon>
        <taxon>Thermotogati</taxon>
        <taxon>Deinococcota</taxon>
        <taxon>Deinococci</taxon>
        <taxon>Deinococcales</taxon>
        <taxon>Deinococcaceae</taxon>
        <taxon>Deinococcus</taxon>
    </lineage>
</organism>
<feature type="domain" description="ABC transmembrane type-1" evidence="7">
    <location>
        <begin position="173"/>
        <end position="251"/>
    </location>
</feature>
<keyword evidence="5 6" id="KW-0472">Membrane</keyword>
<dbReference type="RefSeq" id="WP_380083050.1">
    <property type="nucleotide sequence ID" value="NZ_JBHSWD010000001.1"/>
</dbReference>
<dbReference type="PROSITE" id="PS50928">
    <property type="entry name" value="ABC_TM1"/>
    <property type="match status" value="1"/>
</dbReference>
<evidence type="ECO:0000313" key="8">
    <source>
        <dbReference type="EMBL" id="MFC6592035.1"/>
    </source>
</evidence>
<dbReference type="EMBL" id="JBHSWD010000001">
    <property type="protein sequence ID" value="MFC6592035.1"/>
    <property type="molecule type" value="Genomic_DNA"/>
</dbReference>
<feature type="transmembrane region" description="Helical" evidence="6">
    <location>
        <begin position="135"/>
        <end position="153"/>
    </location>
</feature>
<evidence type="ECO:0000259" key="7">
    <source>
        <dbReference type="PROSITE" id="PS50928"/>
    </source>
</evidence>
<dbReference type="Proteomes" id="UP001596297">
    <property type="component" value="Unassembled WGS sequence"/>
</dbReference>
<keyword evidence="4 6" id="KW-1133">Transmembrane helix</keyword>
<feature type="transmembrane region" description="Helical" evidence="6">
    <location>
        <begin position="106"/>
        <end position="126"/>
    </location>
</feature>
<evidence type="ECO:0000256" key="3">
    <source>
        <dbReference type="ARBA" id="ARBA00022692"/>
    </source>
</evidence>
<evidence type="ECO:0000313" key="9">
    <source>
        <dbReference type="Proteomes" id="UP001596297"/>
    </source>
</evidence>
<keyword evidence="3 6" id="KW-0812">Transmembrane</keyword>
<dbReference type="Gene3D" id="1.10.3720.10">
    <property type="entry name" value="MetI-like"/>
    <property type="match status" value="1"/>
</dbReference>
<protein>
    <recommendedName>
        <fullName evidence="7">ABC transmembrane type-1 domain-containing protein</fullName>
    </recommendedName>
</protein>
<dbReference type="PANTHER" id="PTHR30177">
    <property type="entry name" value="GLYCINE BETAINE/L-PROLINE TRANSPORT SYSTEM PERMEASE PROTEIN PROW"/>
    <property type="match status" value="1"/>
</dbReference>
<accession>A0ABW1YCK9</accession>
<dbReference type="InterPro" id="IPR035906">
    <property type="entry name" value="MetI-like_sf"/>
</dbReference>
<evidence type="ECO:0000256" key="4">
    <source>
        <dbReference type="ARBA" id="ARBA00022989"/>
    </source>
</evidence>
<comment type="caution">
    <text evidence="8">The sequence shown here is derived from an EMBL/GenBank/DDBJ whole genome shotgun (WGS) entry which is preliminary data.</text>
</comment>
<dbReference type="InterPro" id="IPR000515">
    <property type="entry name" value="MetI-like"/>
</dbReference>
<keyword evidence="9" id="KW-1185">Reference proteome</keyword>
<dbReference type="PANTHER" id="PTHR30177:SF4">
    <property type="entry name" value="OSMOPROTECTANT IMPORT PERMEASE PROTEIN OSMW"/>
    <property type="match status" value="1"/>
</dbReference>
<feature type="transmembrane region" description="Helical" evidence="6">
    <location>
        <begin position="46"/>
        <end position="66"/>
    </location>
</feature>
<reference evidence="9" key="1">
    <citation type="journal article" date="2019" name="Int. J. Syst. Evol. Microbiol.">
        <title>The Global Catalogue of Microorganisms (GCM) 10K type strain sequencing project: providing services to taxonomists for standard genome sequencing and annotation.</title>
        <authorList>
            <consortium name="The Broad Institute Genomics Platform"/>
            <consortium name="The Broad Institute Genome Sequencing Center for Infectious Disease"/>
            <person name="Wu L."/>
            <person name="Ma J."/>
        </authorList>
    </citation>
    <scope>NUCLEOTIDE SEQUENCE [LARGE SCALE GENOMIC DNA]</scope>
    <source>
        <strain evidence="9">CGMCC 1.15772</strain>
    </source>
</reference>
<feature type="transmembrane region" description="Helical" evidence="6">
    <location>
        <begin position="73"/>
        <end position="94"/>
    </location>
</feature>
<dbReference type="SUPFAM" id="SSF161098">
    <property type="entry name" value="MetI-like"/>
    <property type="match status" value="1"/>
</dbReference>
<proteinExistence type="predicted"/>
<keyword evidence="2" id="KW-0813">Transport</keyword>
<name>A0ABW1YCK9_9DEIO</name>
<gene>
    <name evidence="8" type="ORF">ACFP81_08520</name>
</gene>
<sequence length="251" mass="25528">MNTSGRDPTLLLGSALGLAALALPWVSVRANRLVLGEGVGLLGSAPAWAWALPLLWAALGAAALWGRGRWTGAALALLTLTAAAISALLGAAALELVSPQTPLARVSPGSGFWLSSAALYVAAFALTRWGSLGRWAGLLATGAFVAMPLLGWWRDLGLAQEYANVAASFWPQLGIHLGLSLTALALALVLGLPLGLAAARNQRLSGAILGTAGFLQTVPSVALFGLVLPIFAALGRGTTLGQYLAWAGGPP</sequence>
<feature type="transmembrane region" description="Helical" evidence="6">
    <location>
        <begin position="173"/>
        <end position="196"/>
    </location>
</feature>
<evidence type="ECO:0000256" key="6">
    <source>
        <dbReference type="SAM" id="Phobius"/>
    </source>
</evidence>
<feature type="transmembrane region" description="Helical" evidence="6">
    <location>
        <begin position="208"/>
        <end position="234"/>
    </location>
</feature>
<comment type="subcellular location">
    <subcellularLocation>
        <location evidence="1">Membrane</location>
        <topology evidence="1">Multi-pass membrane protein</topology>
    </subcellularLocation>
</comment>
<evidence type="ECO:0000256" key="2">
    <source>
        <dbReference type="ARBA" id="ARBA00022448"/>
    </source>
</evidence>